<feature type="domain" description="N-acetyltransferase" evidence="3">
    <location>
        <begin position="144"/>
        <end position="286"/>
    </location>
</feature>
<organism evidence="4 5">
    <name type="scientific">Hydrogenophaga aromaticivorans</name>
    <dbReference type="NCBI Taxonomy" id="2610898"/>
    <lineage>
        <taxon>Bacteria</taxon>
        <taxon>Pseudomonadati</taxon>
        <taxon>Pseudomonadota</taxon>
        <taxon>Betaproteobacteria</taxon>
        <taxon>Burkholderiales</taxon>
        <taxon>Comamonadaceae</taxon>
        <taxon>Hydrogenophaga</taxon>
    </lineage>
</organism>
<dbReference type="NCBIfam" id="TIGR00051">
    <property type="entry name" value="YbgC/FadM family acyl-CoA thioesterase"/>
    <property type="match status" value="1"/>
</dbReference>
<dbReference type="Gene3D" id="3.10.129.10">
    <property type="entry name" value="Hotdog Thioesterase"/>
    <property type="match status" value="1"/>
</dbReference>
<dbReference type="GO" id="GO:0047617">
    <property type="term" value="F:fatty acyl-CoA hydrolase activity"/>
    <property type="evidence" value="ECO:0007669"/>
    <property type="project" value="TreeGrafter"/>
</dbReference>
<dbReference type="InterPro" id="IPR050563">
    <property type="entry name" value="4-hydroxybenzoyl-CoA_TE"/>
</dbReference>
<dbReference type="InterPro" id="IPR000182">
    <property type="entry name" value="GNAT_dom"/>
</dbReference>
<evidence type="ECO:0000256" key="2">
    <source>
        <dbReference type="ARBA" id="ARBA00022801"/>
    </source>
</evidence>
<dbReference type="InterPro" id="IPR029069">
    <property type="entry name" value="HotDog_dom_sf"/>
</dbReference>
<keyword evidence="2 4" id="KW-0378">Hydrolase</keyword>
<dbReference type="SUPFAM" id="SSF54637">
    <property type="entry name" value="Thioesterase/thiol ester dehydrase-isomerase"/>
    <property type="match status" value="1"/>
</dbReference>
<dbReference type="SUPFAM" id="SSF55729">
    <property type="entry name" value="Acyl-CoA N-acyltransferases (Nat)"/>
    <property type="match status" value="1"/>
</dbReference>
<evidence type="ECO:0000256" key="1">
    <source>
        <dbReference type="ARBA" id="ARBA00005953"/>
    </source>
</evidence>
<dbReference type="GO" id="GO:0016747">
    <property type="term" value="F:acyltransferase activity, transferring groups other than amino-acyl groups"/>
    <property type="evidence" value="ECO:0007669"/>
    <property type="project" value="InterPro"/>
</dbReference>
<evidence type="ECO:0000313" key="5">
    <source>
        <dbReference type="Proteomes" id="UP000545507"/>
    </source>
</evidence>
<dbReference type="Gene3D" id="3.40.630.30">
    <property type="match status" value="1"/>
</dbReference>
<dbReference type="PANTHER" id="PTHR31793">
    <property type="entry name" value="4-HYDROXYBENZOYL-COA THIOESTERASE FAMILY MEMBER"/>
    <property type="match status" value="1"/>
</dbReference>
<comment type="similarity">
    <text evidence="1">Belongs to the 4-hydroxybenzoyl-CoA thioesterase family.</text>
</comment>
<evidence type="ECO:0000259" key="3">
    <source>
        <dbReference type="PROSITE" id="PS51186"/>
    </source>
</evidence>
<dbReference type="RefSeq" id="WP_177135396.1">
    <property type="nucleotide sequence ID" value="NZ_VYGV01000006.1"/>
</dbReference>
<dbReference type="EC" id="3.1.2.-" evidence="4"/>
<protein>
    <submittedName>
        <fullName evidence="4">YbgC/FadM family acyl-CoA thioesterase</fullName>
        <ecNumber evidence="4">3.1.2.-</ecNumber>
    </submittedName>
</protein>
<dbReference type="AlphaFoldDB" id="A0A7Y8GTQ4"/>
<comment type="caution">
    <text evidence="4">The sequence shown here is derived from an EMBL/GenBank/DDBJ whole genome shotgun (WGS) entry which is preliminary data.</text>
</comment>
<reference evidence="4 5" key="1">
    <citation type="submission" date="2019-09" db="EMBL/GenBank/DDBJ databases">
        <title>Hydrogenophaga aromatica sp. nov., isolated from a para-xylene-degrading enrichment culture.</title>
        <authorList>
            <person name="Tancsics A."/>
            <person name="Banerjee S."/>
        </authorList>
    </citation>
    <scope>NUCLEOTIDE SEQUENCE [LARGE SCALE GENOMIC DNA]</scope>
    <source>
        <strain evidence="4 5">D2P1</strain>
    </source>
</reference>
<keyword evidence="5" id="KW-1185">Reference proteome</keyword>
<gene>
    <name evidence="4" type="ORF">F3K02_05330</name>
</gene>
<dbReference type="CDD" id="cd00586">
    <property type="entry name" value="4HBT"/>
    <property type="match status" value="1"/>
</dbReference>
<dbReference type="Pfam" id="PF03061">
    <property type="entry name" value="4HBT"/>
    <property type="match status" value="1"/>
</dbReference>
<sequence length="286" mass="32153">MKRADFRFFHRLRVRWAEVDMQKIVFNAHYLMYFDTAIADYWRALALPYEESMQQLDGDLYVVKATVEFHASARVDDQIEVAMQCSRIGTSSMTFTGAIFRGEEHLISGELVYVFADPATQTSRPVPQALRDTVLGYEAGEAMVTIQVGHWSELGDDARRIRTAVFVEEQRIPKDLESDAADLTAVHAVAYNRLGRPVATGRFVPHEPGVVKVGRLAVHRVLRGGHLGRQVLQALSDAARDAGEREVMLHAQRSAVGFYERLGYLARGASFEEAGIEHLEMFKPLT</sequence>
<dbReference type="InterPro" id="IPR016181">
    <property type="entry name" value="Acyl_CoA_acyltransferase"/>
</dbReference>
<dbReference type="CDD" id="cd04301">
    <property type="entry name" value="NAT_SF"/>
    <property type="match status" value="1"/>
</dbReference>
<dbReference type="InterPro" id="IPR006684">
    <property type="entry name" value="YbgC/YbaW"/>
</dbReference>
<dbReference type="InterPro" id="IPR006683">
    <property type="entry name" value="Thioestr_dom"/>
</dbReference>
<dbReference type="Pfam" id="PF13673">
    <property type="entry name" value="Acetyltransf_10"/>
    <property type="match status" value="1"/>
</dbReference>
<name>A0A7Y8GTQ4_9BURK</name>
<dbReference type="Proteomes" id="UP000545507">
    <property type="component" value="Unassembled WGS sequence"/>
</dbReference>
<evidence type="ECO:0000313" key="4">
    <source>
        <dbReference type="EMBL" id="NWF44676.1"/>
    </source>
</evidence>
<proteinExistence type="inferred from homology"/>
<dbReference type="PROSITE" id="PS51186">
    <property type="entry name" value="GNAT"/>
    <property type="match status" value="1"/>
</dbReference>
<accession>A0A7Y8GTQ4</accession>
<dbReference type="EMBL" id="VYGV01000006">
    <property type="protein sequence ID" value="NWF44676.1"/>
    <property type="molecule type" value="Genomic_DNA"/>
</dbReference>
<dbReference type="PANTHER" id="PTHR31793:SF27">
    <property type="entry name" value="NOVEL THIOESTERASE SUPERFAMILY DOMAIN AND SAPOSIN A-TYPE DOMAIN CONTAINING PROTEIN (0610012H03RIK)"/>
    <property type="match status" value="1"/>
</dbReference>